<dbReference type="Gene3D" id="3.90.1510.10">
    <property type="entry name" value="Glycerate kinase, domain 2"/>
    <property type="match status" value="1"/>
</dbReference>
<evidence type="ECO:0000313" key="2">
    <source>
        <dbReference type="Proteomes" id="UP001214250"/>
    </source>
</evidence>
<organism evidence="1 2">
    <name type="scientific">Lentisphaera profundi</name>
    <dbReference type="NCBI Taxonomy" id="1658616"/>
    <lineage>
        <taxon>Bacteria</taxon>
        <taxon>Pseudomonadati</taxon>
        <taxon>Lentisphaerota</taxon>
        <taxon>Lentisphaeria</taxon>
        <taxon>Lentisphaerales</taxon>
        <taxon>Lentisphaeraceae</taxon>
        <taxon>Lentisphaera</taxon>
    </lineage>
</organism>
<dbReference type="EMBL" id="CP117812">
    <property type="protein sequence ID" value="WDE99063.1"/>
    <property type="molecule type" value="Genomic_DNA"/>
</dbReference>
<proteinExistence type="predicted"/>
<sequence>MGEAQVAMVGQVQQAALGWKFFDKAGKEFIPSAGTLLEIESLVAPKDMELWPRISALCDVQNPMTGKSGAAYVFGPQKGASSEQVVLIDRGLRHLAHLFRTHLKKDVEAVAGSGVAGAFGGGAMAMMGAQLVPGIETILDWCGADEVLSGANYLVTGEGCLDLTSFNGKLVGGICERYQNNSNLSICLIAGVAKLDSAFTEAKGLAYVGECRKPGQTETDAFAKAEENFLESLDDFYKFIKI</sequence>
<protein>
    <submittedName>
        <fullName evidence="1">Glycerate kinase</fullName>
    </submittedName>
</protein>
<dbReference type="InterPro" id="IPR004381">
    <property type="entry name" value="Glycerate_kinase"/>
</dbReference>
<gene>
    <name evidence="1" type="ORF">PQO03_14595</name>
</gene>
<name>A0ABY7VXV9_9BACT</name>
<dbReference type="PANTHER" id="PTHR21599">
    <property type="entry name" value="GLYCERATE KINASE"/>
    <property type="match status" value="1"/>
</dbReference>
<dbReference type="PANTHER" id="PTHR21599:SF0">
    <property type="entry name" value="GLYCERATE KINASE"/>
    <property type="match status" value="1"/>
</dbReference>
<dbReference type="GO" id="GO:0016301">
    <property type="term" value="F:kinase activity"/>
    <property type="evidence" value="ECO:0007669"/>
    <property type="project" value="UniProtKB-KW"/>
</dbReference>
<keyword evidence="2" id="KW-1185">Reference proteome</keyword>
<keyword evidence="1" id="KW-0808">Transferase</keyword>
<dbReference type="Proteomes" id="UP001214250">
    <property type="component" value="Chromosome 2"/>
</dbReference>
<dbReference type="InterPro" id="IPR018193">
    <property type="entry name" value="Glyc_kinase_flavodox-like_fold"/>
</dbReference>
<dbReference type="SUPFAM" id="SSF110738">
    <property type="entry name" value="Glycerate kinase I"/>
    <property type="match status" value="1"/>
</dbReference>
<dbReference type="InterPro" id="IPR036129">
    <property type="entry name" value="Glycerate_kinase_sf"/>
</dbReference>
<reference evidence="1 2" key="1">
    <citation type="submission" date="2023-02" db="EMBL/GenBank/DDBJ databases">
        <title>Genome sequence of Lentisphaera profundi SAORIC-696.</title>
        <authorList>
            <person name="Kim e."/>
            <person name="Cho J.-C."/>
            <person name="Choi A."/>
            <person name="Kang I."/>
        </authorList>
    </citation>
    <scope>NUCLEOTIDE SEQUENCE [LARGE SCALE GENOMIC DNA]</scope>
    <source>
        <strain evidence="1 2">SAORIC-696</strain>
    </source>
</reference>
<evidence type="ECO:0000313" key="1">
    <source>
        <dbReference type="EMBL" id="WDE99063.1"/>
    </source>
</evidence>
<dbReference type="RefSeq" id="WP_274153925.1">
    <property type="nucleotide sequence ID" value="NZ_CP117812.1"/>
</dbReference>
<accession>A0ABY7VXV9</accession>
<keyword evidence="1" id="KW-0418">Kinase</keyword>
<dbReference type="Pfam" id="PF02595">
    <property type="entry name" value="Gly_kinase"/>
    <property type="match status" value="1"/>
</dbReference>